<evidence type="ECO:0000256" key="2">
    <source>
        <dbReference type="SAM" id="Phobius"/>
    </source>
</evidence>
<comment type="caution">
    <text evidence="3">The sequence shown here is derived from an EMBL/GenBank/DDBJ whole genome shotgun (WGS) entry which is preliminary data.</text>
</comment>
<feature type="transmembrane region" description="Helical" evidence="2">
    <location>
        <begin position="430"/>
        <end position="452"/>
    </location>
</feature>
<dbReference type="AlphaFoldDB" id="L9ZLQ6"/>
<keyword evidence="4" id="KW-1185">Reference proteome</keyword>
<keyword evidence="2" id="KW-1133">Transmembrane helix</keyword>
<dbReference type="RefSeq" id="WP_006654811.1">
    <property type="nucleotide sequence ID" value="NZ_AOIM01000042.1"/>
</dbReference>
<gene>
    <name evidence="3" type="ORF">C483_18423</name>
</gene>
<evidence type="ECO:0000313" key="4">
    <source>
        <dbReference type="Proteomes" id="UP000011519"/>
    </source>
</evidence>
<evidence type="ECO:0000256" key="1">
    <source>
        <dbReference type="SAM" id="MobiDB-lite"/>
    </source>
</evidence>
<feature type="region of interest" description="Disordered" evidence="1">
    <location>
        <begin position="26"/>
        <end position="46"/>
    </location>
</feature>
<dbReference type="Proteomes" id="UP000011519">
    <property type="component" value="Unassembled WGS sequence"/>
</dbReference>
<proteinExistence type="predicted"/>
<keyword evidence="2" id="KW-0812">Transmembrane</keyword>
<dbReference type="STRING" id="1227493.C483_18423"/>
<protein>
    <recommendedName>
        <fullName evidence="5">PGF-pre-PGF domain-containing protein</fullName>
    </recommendedName>
</protein>
<dbReference type="OrthoDB" id="103676at2157"/>
<feature type="compositionally biased region" description="Low complexity" evidence="1">
    <location>
        <begin position="26"/>
        <end position="45"/>
    </location>
</feature>
<dbReference type="PATRIC" id="fig|1227493.4.peg.3706"/>
<evidence type="ECO:0000313" key="3">
    <source>
        <dbReference type="EMBL" id="ELY87294.1"/>
    </source>
</evidence>
<organism evidence="3 4">
    <name type="scientific">Natrialba hulunbeirensis JCM 10989</name>
    <dbReference type="NCBI Taxonomy" id="1227493"/>
    <lineage>
        <taxon>Archaea</taxon>
        <taxon>Methanobacteriati</taxon>
        <taxon>Methanobacteriota</taxon>
        <taxon>Stenosarchaea group</taxon>
        <taxon>Halobacteria</taxon>
        <taxon>Halobacteriales</taxon>
        <taxon>Natrialbaceae</taxon>
        <taxon>Natrialba</taxon>
    </lineage>
</organism>
<dbReference type="EMBL" id="AOIM01000042">
    <property type="protein sequence ID" value="ELY87294.1"/>
    <property type="molecule type" value="Genomic_DNA"/>
</dbReference>
<keyword evidence="2" id="KW-0472">Membrane</keyword>
<reference evidence="3 4" key="1">
    <citation type="journal article" date="2014" name="PLoS Genet.">
        <title>Phylogenetically driven sequencing of extremely halophilic archaea reveals strategies for static and dynamic osmo-response.</title>
        <authorList>
            <person name="Becker E.A."/>
            <person name="Seitzer P.M."/>
            <person name="Tritt A."/>
            <person name="Larsen D."/>
            <person name="Krusor M."/>
            <person name="Yao A.I."/>
            <person name="Wu D."/>
            <person name="Madern D."/>
            <person name="Eisen J.A."/>
            <person name="Darling A.E."/>
            <person name="Facciotti M.T."/>
        </authorList>
    </citation>
    <scope>NUCLEOTIDE SEQUENCE [LARGE SCALE GENOMIC DNA]</scope>
    <source>
        <strain evidence="3 4">JCM 10989</strain>
    </source>
</reference>
<accession>L9ZLQ6</accession>
<sequence length="456" mass="47982">MSSRPAAVVAVVALLVLSSVGGVAQVGDSASTPSPSTSASNAPPSDTYVIEQDGFCQQIEPLSSGGTVEAFYDYRNHETHPEGVDRLYSSYGTEHLQEDDTSILFLHEGTDGLSLVMIHDQVDGNSSGGAVTFDIVGLPAESEWVVQDDNYTGETNMAEWYGGDGWLGASWIWAEERTDGGAINGGLNDAFAMTIHPAFNEDAEHYDNDDLYDPDFHDDGEISDWEILSGDADNPDRTDIPSLDDPVTIRTGTCDGPSVSYDLLGGGSGEDDAGDAGLAASIENASPADRIHLRPTAGSVEEVRFDDVYASGLDGDTTVTFENNHPDDLPNTPDDVPGFGSLAVTGEPALENVSGTVTFTVDEAVLEEHEIAPEDVSLYERSTDGAAWNESTTEYQGSSGATHEYAASVESLEGLTVAQAQPEPESGLSAMPGFGGLGALVALAALVGLLAVRYRE</sequence>
<name>L9ZLQ6_9EURY</name>
<evidence type="ECO:0008006" key="5">
    <source>
        <dbReference type="Google" id="ProtNLM"/>
    </source>
</evidence>